<feature type="chain" id="PRO_5045810366" description="PEP-CTERM protein-sorting domain-containing protein" evidence="1">
    <location>
        <begin position="35"/>
        <end position="372"/>
    </location>
</feature>
<proteinExistence type="predicted"/>
<reference evidence="3" key="1">
    <citation type="journal article" date="2019" name="Int. J. Syst. Evol. Microbiol.">
        <title>The Global Catalogue of Microorganisms (GCM) 10K type strain sequencing project: providing services to taxonomists for standard genome sequencing and annotation.</title>
        <authorList>
            <consortium name="The Broad Institute Genomics Platform"/>
            <consortium name="The Broad Institute Genome Sequencing Center for Infectious Disease"/>
            <person name="Wu L."/>
            <person name="Ma J."/>
        </authorList>
    </citation>
    <scope>NUCLEOTIDE SEQUENCE [LARGE SCALE GENOMIC DNA]</scope>
    <source>
        <strain evidence="3">KACC 12649</strain>
    </source>
</reference>
<dbReference type="NCBIfam" id="TIGR02913">
    <property type="entry name" value="HAF_rpt"/>
    <property type="match status" value="5"/>
</dbReference>
<gene>
    <name evidence="2" type="ORF">ACFPN5_09945</name>
</gene>
<dbReference type="Proteomes" id="UP001596050">
    <property type="component" value="Unassembled WGS sequence"/>
</dbReference>
<evidence type="ECO:0008006" key="4">
    <source>
        <dbReference type="Google" id="ProtNLM"/>
    </source>
</evidence>
<name>A0ABW0L2W3_9BURK</name>
<comment type="caution">
    <text evidence="2">The sequence shown here is derived from an EMBL/GenBank/DDBJ whole genome shotgun (WGS) entry which is preliminary data.</text>
</comment>
<evidence type="ECO:0000313" key="2">
    <source>
        <dbReference type="EMBL" id="MFC5460130.1"/>
    </source>
</evidence>
<dbReference type="EMBL" id="JBHSMU010000009">
    <property type="protein sequence ID" value="MFC5460130.1"/>
    <property type="molecule type" value="Genomic_DNA"/>
</dbReference>
<organism evidence="2 3">
    <name type="scientific">Massilia niabensis</name>
    <dbReference type="NCBI Taxonomy" id="544910"/>
    <lineage>
        <taxon>Bacteria</taxon>
        <taxon>Pseudomonadati</taxon>
        <taxon>Pseudomonadota</taxon>
        <taxon>Betaproteobacteria</taxon>
        <taxon>Burkholderiales</taxon>
        <taxon>Oxalobacteraceae</taxon>
        <taxon>Telluria group</taxon>
        <taxon>Massilia</taxon>
    </lineage>
</organism>
<dbReference type="RefSeq" id="WP_379782668.1">
    <property type="nucleotide sequence ID" value="NZ_JBHSMU010000009.1"/>
</dbReference>
<accession>A0ABW0L2W3</accession>
<keyword evidence="3" id="KW-1185">Reference proteome</keyword>
<dbReference type="PROSITE" id="PS51257">
    <property type="entry name" value="PROKAR_LIPOPROTEIN"/>
    <property type="match status" value="1"/>
</dbReference>
<keyword evidence="1" id="KW-0732">Signal</keyword>
<feature type="signal peptide" evidence="1">
    <location>
        <begin position="1"/>
        <end position="34"/>
    </location>
</feature>
<evidence type="ECO:0000313" key="3">
    <source>
        <dbReference type="Proteomes" id="UP001596050"/>
    </source>
</evidence>
<protein>
    <recommendedName>
        <fullName evidence="4">PEP-CTERM protein-sorting domain-containing protein</fullName>
    </recommendedName>
</protein>
<dbReference type="InterPro" id="IPR014262">
    <property type="entry name" value="HAF_rpt"/>
</dbReference>
<sequence>MSLRTRLLGCCFRRLLASLFAPLLFACVHTAALAQAYTIVFGPENSSPAAIDKAGRIAGQLAGRAVVLDGAAVLDIGTLGGESGNALALSDNGLVTGSAARPDGSSHAFLYRGGALRDIGQLGGASSGTGVNARGQVAGIWVDDAGEDHAFLYSGGVARDIGNLGANSARATGINAAGEVVGSSFLADFSAYRAFLYRDGAMRDLGTLGGPSSAAAAINDAGEVAGTSFIDDDIQHAFLYSDGVMQDIGSLGGALTEARALNEAGMVVGYSTYADHVPGVDFSSAFLYRDGTMFDLNLLVERRGEWTVLDATGINDAGQIAAYACTAFGDCRAVRLDPIPAIPEPQPAALWLAGLMGIGMAAAARRRARGGT</sequence>
<evidence type="ECO:0000256" key="1">
    <source>
        <dbReference type="SAM" id="SignalP"/>
    </source>
</evidence>